<reference evidence="2" key="1">
    <citation type="submission" date="2017-04" db="EMBL/GenBank/DDBJ databases">
        <title>Finegoldia magna isolated from orthopedic joint implant-associated infections.</title>
        <authorList>
            <person name="Bjorklund S."/>
            <person name="Bruggemann H."/>
            <person name="Jensen A."/>
            <person name="Hellmark B."/>
            <person name="Soderquist B."/>
        </authorList>
    </citation>
    <scope>NUCLEOTIDE SEQUENCE [LARGE SCALE GENOMIC DNA]</scope>
    <source>
        <strain evidence="2">12T273</strain>
    </source>
</reference>
<name>A0A233VFN5_FINMA</name>
<dbReference type="EMBL" id="NDYE01000019">
    <property type="protein sequence ID" value="OXZ31187.1"/>
    <property type="molecule type" value="Genomic_DNA"/>
</dbReference>
<sequence>MLIDPSSFKRLEESLTEQGKIEKFEKESGKILGRVMITIGSIPDDIREDALRDNEEDDLIIFNCSFDFYNSTLGIALYKKDLKLASRIWITEQEERAEKPSQDWIEFFIRLLVEYVIESNDGFGYPIYAFVNNNSEMVIVPE</sequence>
<organism evidence="1 2">
    <name type="scientific">Finegoldia magna</name>
    <name type="common">Peptostreptococcus magnus</name>
    <dbReference type="NCBI Taxonomy" id="1260"/>
    <lineage>
        <taxon>Bacteria</taxon>
        <taxon>Bacillati</taxon>
        <taxon>Bacillota</taxon>
        <taxon>Tissierellia</taxon>
        <taxon>Tissierellales</taxon>
        <taxon>Peptoniphilaceae</taxon>
        <taxon>Finegoldia</taxon>
    </lineage>
</organism>
<proteinExistence type="predicted"/>
<dbReference type="RefSeq" id="WP_094209053.1">
    <property type="nucleotide sequence ID" value="NZ_NDYE01000019.1"/>
</dbReference>
<accession>A0A233VFN5</accession>
<comment type="caution">
    <text evidence="1">The sequence shown here is derived from an EMBL/GenBank/DDBJ whole genome shotgun (WGS) entry which is preliminary data.</text>
</comment>
<gene>
    <name evidence="1" type="ORF">B9N55_08890</name>
</gene>
<dbReference type="AlphaFoldDB" id="A0A233VFN5"/>
<dbReference type="Proteomes" id="UP000215546">
    <property type="component" value="Unassembled WGS sequence"/>
</dbReference>
<evidence type="ECO:0000313" key="2">
    <source>
        <dbReference type="Proteomes" id="UP000215546"/>
    </source>
</evidence>
<evidence type="ECO:0000313" key="1">
    <source>
        <dbReference type="EMBL" id="OXZ31187.1"/>
    </source>
</evidence>
<protein>
    <submittedName>
        <fullName evidence="1">Uncharacterized protein</fullName>
    </submittedName>
</protein>